<dbReference type="SUPFAM" id="SSF53850">
    <property type="entry name" value="Periplasmic binding protein-like II"/>
    <property type="match status" value="1"/>
</dbReference>
<dbReference type="FunFam" id="1.10.10.10:FF:000001">
    <property type="entry name" value="LysR family transcriptional regulator"/>
    <property type="match status" value="1"/>
</dbReference>
<keyword evidence="3" id="KW-0238">DNA-binding</keyword>
<dbReference type="Pfam" id="PF00126">
    <property type="entry name" value="HTH_1"/>
    <property type="match status" value="1"/>
</dbReference>
<dbReference type="InterPro" id="IPR005119">
    <property type="entry name" value="LysR_subst-bd"/>
</dbReference>
<dbReference type="GO" id="GO:0032993">
    <property type="term" value="C:protein-DNA complex"/>
    <property type="evidence" value="ECO:0007669"/>
    <property type="project" value="TreeGrafter"/>
</dbReference>
<dbReference type="AlphaFoldDB" id="A0A5B0GPR9"/>
<evidence type="ECO:0000256" key="3">
    <source>
        <dbReference type="ARBA" id="ARBA00023125"/>
    </source>
</evidence>
<comment type="similarity">
    <text evidence="1">Belongs to the LysR transcriptional regulatory family.</text>
</comment>
<reference evidence="6 7" key="1">
    <citation type="submission" date="2019-08" db="EMBL/GenBank/DDBJ databases">
        <title>Paraburkholderia sp. DCY113.</title>
        <authorList>
            <person name="Kang J."/>
        </authorList>
    </citation>
    <scope>NUCLEOTIDE SEQUENCE [LARGE SCALE GENOMIC DNA]</scope>
    <source>
        <strain evidence="6 7">DCY113</strain>
    </source>
</reference>
<organism evidence="6 7">
    <name type="scientific">Paraburkholderia panacisoli</name>
    <dbReference type="NCBI Taxonomy" id="2603818"/>
    <lineage>
        <taxon>Bacteria</taxon>
        <taxon>Pseudomonadati</taxon>
        <taxon>Pseudomonadota</taxon>
        <taxon>Betaproteobacteria</taxon>
        <taxon>Burkholderiales</taxon>
        <taxon>Burkholderiaceae</taxon>
        <taxon>Paraburkholderia</taxon>
    </lineage>
</organism>
<evidence type="ECO:0000259" key="5">
    <source>
        <dbReference type="PROSITE" id="PS50931"/>
    </source>
</evidence>
<dbReference type="Proteomes" id="UP000325273">
    <property type="component" value="Unassembled WGS sequence"/>
</dbReference>
<name>A0A5B0GPR9_9BURK</name>
<evidence type="ECO:0000256" key="2">
    <source>
        <dbReference type="ARBA" id="ARBA00023015"/>
    </source>
</evidence>
<protein>
    <submittedName>
        <fullName evidence="6">LysR family transcriptional regulator</fullName>
    </submittedName>
</protein>
<evidence type="ECO:0000256" key="4">
    <source>
        <dbReference type="ARBA" id="ARBA00023163"/>
    </source>
</evidence>
<dbReference type="RefSeq" id="WP_149674030.1">
    <property type="nucleotide sequence ID" value="NZ_VTUZ01000030.1"/>
</dbReference>
<dbReference type="GO" id="GO:0003677">
    <property type="term" value="F:DNA binding"/>
    <property type="evidence" value="ECO:0007669"/>
    <property type="project" value="UniProtKB-KW"/>
</dbReference>
<evidence type="ECO:0000313" key="6">
    <source>
        <dbReference type="EMBL" id="KAA1004049.1"/>
    </source>
</evidence>
<dbReference type="SUPFAM" id="SSF46785">
    <property type="entry name" value="Winged helix' DNA-binding domain"/>
    <property type="match status" value="1"/>
</dbReference>
<dbReference type="EMBL" id="VTUZ01000030">
    <property type="protein sequence ID" value="KAA1004049.1"/>
    <property type="molecule type" value="Genomic_DNA"/>
</dbReference>
<dbReference type="PRINTS" id="PR00039">
    <property type="entry name" value="HTHLYSR"/>
</dbReference>
<dbReference type="PANTHER" id="PTHR30346">
    <property type="entry name" value="TRANSCRIPTIONAL DUAL REGULATOR HCAR-RELATED"/>
    <property type="match status" value="1"/>
</dbReference>
<comment type="caution">
    <text evidence="6">The sequence shown here is derived from an EMBL/GenBank/DDBJ whole genome shotgun (WGS) entry which is preliminary data.</text>
</comment>
<dbReference type="Pfam" id="PF03466">
    <property type="entry name" value="LysR_substrate"/>
    <property type="match status" value="1"/>
</dbReference>
<dbReference type="InterPro" id="IPR036390">
    <property type="entry name" value="WH_DNA-bd_sf"/>
</dbReference>
<dbReference type="PROSITE" id="PS50931">
    <property type="entry name" value="HTH_LYSR"/>
    <property type="match status" value="1"/>
</dbReference>
<evidence type="ECO:0000256" key="1">
    <source>
        <dbReference type="ARBA" id="ARBA00009437"/>
    </source>
</evidence>
<gene>
    <name evidence="6" type="ORF">FVF58_33460</name>
</gene>
<dbReference type="Gene3D" id="3.40.190.10">
    <property type="entry name" value="Periplasmic binding protein-like II"/>
    <property type="match status" value="2"/>
</dbReference>
<sequence length="308" mass="33364">MELRHLRYFIAVVEEGSFTAAAERRLHTAQPSLSRQIRDLELELGTELIVRGAQGLTLTVAGQVFLEHARFILARVEIARMATQRAARSAKTSFVVGFLSGYEVALLPEILSILRDELSDAELTPISSSSPELTRDLISGKVDLAFIRPYDTPPELALMLVAKEPLVVIMPRDHPMGGRTTIRLEDISRETLISISRTVSPALRRAIDEFVAQSGVTLAAGLEADHLHMAFTLVLSTPGVCILGGFARRLLPPSVVGIPLEGGQAAVDLAIAYNRTNPSPILQHFLSQADALIARRPLGDVTTLAAAP</sequence>
<dbReference type="PANTHER" id="PTHR30346:SF0">
    <property type="entry name" value="HCA OPERON TRANSCRIPTIONAL ACTIVATOR HCAR"/>
    <property type="match status" value="1"/>
</dbReference>
<evidence type="ECO:0000313" key="7">
    <source>
        <dbReference type="Proteomes" id="UP000325273"/>
    </source>
</evidence>
<keyword evidence="4" id="KW-0804">Transcription</keyword>
<keyword evidence="2" id="KW-0805">Transcription regulation</keyword>
<keyword evidence="7" id="KW-1185">Reference proteome</keyword>
<proteinExistence type="inferred from homology"/>
<feature type="domain" description="HTH lysR-type" evidence="5">
    <location>
        <begin position="1"/>
        <end position="59"/>
    </location>
</feature>
<dbReference type="GO" id="GO:0003700">
    <property type="term" value="F:DNA-binding transcription factor activity"/>
    <property type="evidence" value="ECO:0007669"/>
    <property type="project" value="InterPro"/>
</dbReference>
<dbReference type="InterPro" id="IPR000847">
    <property type="entry name" value="LysR_HTH_N"/>
</dbReference>
<accession>A0A5B0GPR9</accession>
<dbReference type="InterPro" id="IPR036388">
    <property type="entry name" value="WH-like_DNA-bd_sf"/>
</dbReference>
<dbReference type="Gene3D" id="1.10.10.10">
    <property type="entry name" value="Winged helix-like DNA-binding domain superfamily/Winged helix DNA-binding domain"/>
    <property type="match status" value="1"/>
</dbReference>